<protein>
    <recommendedName>
        <fullName evidence="2">DUF2059 domain-containing protein</fullName>
    </recommendedName>
</protein>
<evidence type="ECO:0000313" key="3">
    <source>
        <dbReference type="EMBL" id="SNT08075.1"/>
    </source>
</evidence>
<keyword evidence="4" id="KW-1185">Reference proteome</keyword>
<feature type="signal peptide" evidence="1">
    <location>
        <begin position="1"/>
        <end position="21"/>
    </location>
</feature>
<proteinExistence type="predicted"/>
<organism evidence="3 4">
    <name type="scientific">Tropicimonas sediminicola</name>
    <dbReference type="NCBI Taxonomy" id="1031541"/>
    <lineage>
        <taxon>Bacteria</taxon>
        <taxon>Pseudomonadati</taxon>
        <taxon>Pseudomonadota</taxon>
        <taxon>Alphaproteobacteria</taxon>
        <taxon>Rhodobacterales</taxon>
        <taxon>Roseobacteraceae</taxon>
        <taxon>Tropicimonas</taxon>
    </lineage>
</organism>
<dbReference type="RefSeq" id="WP_176442897.1">
    <property type="nucleotide sequence ID" value="NZ_FZOY01000006.1"/>
</dbReference>
<evidence type="ECO:0000313" key="4">
    <source>
        <dbReference type="Proteomes" id="UP000198426"/>
    </source>
</evidence>
<keyword evidence="1" id="KW-0732">Signal</keyword>
<evidence type="ECO:0000256" key="1">
    <source>
        <dbReference type="SAM" id="SignalP"/>
    </source>
</evidence>
<gene>
    <name evidence="3" type="ORF">SAMN05421757_10616</name>
</gene>
<dbReference type="Pfam" id="PF09832">
    <property type="entry name" value="DUF2059"/>
    <property type="match status" value="1"/>
</dbReference>
<accession>A0A239JQI5</accession>
<name>A0A239JQI5_9RHOB</name>
<dbReference type="AlphaFoldDB" id="A0A239JQI5"/>
<dbReference type="InterPro" id="IPR018637">
    <property type="entry name" value="DUF2059"/>
</dbReference>
<sequence length="286" mass="31436">MILRPILSTLALCLLAVAASAQSSEAPPRATPEERARLEPLMDALEMDTLLGIMQDEGVDYAGDLEADMFPGRGGERWPEIVAGIFDADRMADILEDELAADLPAWHLDPLIDFFTTEPGREIVQLEISARQAMLDPGVEAAANEAMAVLLEEGGPRLDLLEDFEAANDLLEMNVVGALNANYAFYSGLNAAGAFGDFMGEEDMLRDVWSQEDEIRDETGTWLYSYLAMAYQPLTDAELEAYLELSRSEAGRSLNTHLFAAFDEMFRTISYDLGMAAARFMAGEDL</sequence>
<dbReference type="EMBL" id="FZOY01000006">
    <property type="protein sequence ID" value="SNT08075.1"/>
    <property type="molecule type" value="Genomic_DNA"/>
</dbReference>
<feature type="domain" description="DUF2059" evidence="2">
    <location>
        <begin position="89"/>
        <end position="147"/>
    </location>
</feature>
<feature type="chain" id="PRO_5012782946" description="DUF2059 domain-containing protein" evidence="1">
    <location>
        <begin position="22"/>
        <end position="286"/>
    </location>
</feature>
<dbReference type="Proteomes" id="UP000198426">
    <property type="component" value="Unassembled WGS sequence"/>
</dbReference>
<reference evidence="3 4" key="1">
    <citation type="submission" date="2017-06" db="EMBL/GenBank/DDBJ databases">
        <authorList>
            <person name="Kim H.J."/>
            <person name="Triplett B.A."/>
        </authorList>
    </citation>
    <scope>NUCLEOTIDE SEQUENCE [LARGE SCALE GENOMIC DNA]</scope>
    <source>
        <strain evidence="3 4">DSM 29339</strain>
    </source>
</reference>
<evidence type="ECO:0000259" key="2">
    <source>
        <dbReference type="Pfam" id="PF09832"/>
    </source>
</evidence>